<keyword evidence="1" id="KW-1133">Transmembrane helix</keyword>
<protein>
    <submittedName>
        <fullName evidence="2">Unannotated protein</fullName>
    </submittedName>
</protein>
<feature type="transmembrane region" description="Helical" evidence="1">
    <location>
        <begin position="325"/>
        <end position="344"/>
    </location>
</feature>
<sequence length="591" mass="66125">MRPIIQGLRSEIKHKIDFSLVPLGIIIIEYSVFTTQLSKDQYSSLRNLILLRVLHTLIMITFAAILSQIFIRLKRTELNYRTLAITGTLVIGLGDFIHRFMGPALGVELVSADRRVGIILLQGCFWFPAFIIIGSKRTEIFHHFKEYEKRLIIATRARSRKSEEFVSVQMGLQDRIRQELAASCKALNDSISQARNKSGNLAGENQAIQPHLLGDELRKLSMKLETFGSEQKGTTILGQNVRSVNLLIKQFRILYATTARSTPLSRSAYALVLLALITPPIINYSSLPEALIAYPIMIVVIYIAAHIISKALASNSPHALRNSSILIYLTGFLPMISNLLGQAINPDPNTSYPIYITGLTLPISYYIFVKVLQVLHPHALELIRNDELKASEALQEAVTKVVSDEFSHALSHRWAIFIHGKILTRLAATALKLETASQAGDSQSFNTAVDSLLNLLKNPDAEFEQKITVLETEVNSRLDPWLGLLDVDLHIDQELKSVRNERVRELGEVIEEIISNSMRHGKAQKVNLRVMKSGDKDIQIIATDDAAIAPPEFQGRYGLGTRIFNLASDGRWSITRVESGTEFKLTMAIEQ</sequence>
<evidence type="ECO:0000313" key="2">
    <source>
        <dbReference type="EMBL" id="CAB4544664.1"/>
    </source>
</evidence>
<feature type="transmembrane region" description="Helical" evidence="1">
    <location>
        <begin position="20"/>
        <end position="37"/>
    </location>
</feature>
<feature type="transmembrane region" description="Helical" evidence="1">
    <location>
        <begin position="292"/>
        <end position="313"/>
    </location>
</feature>
<keyword evidence="1" id="KW-0472">Membrane</keyword>
<feature type="transmembrane region" description="Helical" evidence="1">
    <location>
        <begin position="117"/>
        <end position="135"/>
    </location>
</feature>
<organism evidence="2">
    <name type="scientific">freshwater metagenome</name>
    <dbReference type="NCBI Taxonomy" id="449393"/>
    <lineage>
        <taxon>unclassified sequences</taxon>
        <taxon>metagenomes</taxon>
        <taxon>ecological metagenomes</taxon>
    </lineage>
</organism>
<dbReference type="Gene3D" id="3.30.565.10">
    <property type="entry name" value="Histidine kinase-like ATPase, C-terminal domain"/>
    <property type="match status" value="1"/>
</dbReference>
<feature type="transmembrane region" description="Helical" evidence="1">
    <location>
        <begin position="78"/>
        <end position="97"/>
    </location>
</feature>
<feature type="transmembrane region" description="Helical" evidence="1">
    <location>
        <begin position="350"/>
        <end position="368"/>
    </location>
</feature>
<feature type="transmembrane region" description="Helical" evidence="1">
    <location>
        <begin position="268"/>
        <end position="286"/>
    </location>
</feature>
<dbReference type="AlphaFoldDB" id="A0A6J6C0N5"/>
<evidence type="ECO:0000256" key="1">
    <source>
        <dbReference type="SAM" id="Phobius"/>
    </source>
</evidence>
<reference evidence="2" key="1">
    <citation type="submission" date="2020-05" db="EMBL/GenBank/DDBJ databases">
        <authorList>
            <person name="Chiriac C."/>
            <person name="Salcher M."/>
            <person name="Ghai R."/>
            <person name="Kavagutti S V."/>
        </authorList>
    </citation>
    <scope>NUCLEOTIDE SEQUENCE</scope>
</reference>
<name>A0A6J6C0N5_9ZZZZ</name>
<dbReference type="EMBL" id="CAEZSH010000127">
    <property type="protein sequence ID" value="CAB4544664.1"/>
    <property type="molecule type" value="Genomic_DNA"/>
</dbReference>
<feature type="transmembrane region" description="Helical" evidence="1">
    <location>
        <begin position="49"/>
        <end position="71"/>
    </location>
</feature>
<dbReference type="SUPFAM" id="SSF55874">
    <property type="entry name" value="ATPase domain of HSP90 chaperone/DNA topoisomerase II/histidine kinase"/>
    <property type="match status" value="1"/>
</dbReference>
<dbReference type="InterPro" id="IPR036890">
    <property type="entry name" value="HATPase_C_sf"/>
</dbReference>
<gene>
    <name evidence="2" type="ORF">UFOPK1410_00885</name>
</gene>
<accession>A0A6J6C0N5</accession>
<keyword evidence="1" id="KW-0812">Transmembrane</keyword>
<proteinExistence type="predicted"/>